<dbReference type="GO" id="GO:0090729">
    <property type="term" value="F:toxin activity"/>
    <property type="evidence" value="ECO:0007669"/>
    <property type="project" value="UniProtKB-KW"/>
</dbReference>
<evidence type="ECO:0000256" key="3">
    <source>
        <dbReference type="ARBA" id="ARBA00022722"/>
    </source>
</evidence>
<reference evidence="10 11" key="1">
    <citation type="submission" date="2018-08" db="EMBL/GenBank/DDBJ databases">
        <title>Meiothermus roseus NBRC 110900 genome sequencing project.</title>
        <authorList>
            <person name="Da Costa M.S."/>
            <person name="Albuquerque L."/>
            <person name="Raposo P."/>
            <person name="Froufe H.J.C."/>
            <person name="Barroso C.S."/>
            <person name="Egas C."/>
        </authorList>
    </citation>
    <scope>NUCLEOTIDE SEQUENCE [LARGE SCALE GENOMIC DNA]</scope>
    <source>
        <strain evidence="10 11">NBRC 110900</strain>
    </source>
</reference>
<dbReference type="Proteomes" id="UP000265341">
    <property type="component" value="Unassembled WGS sequence"/>
</dbReference>
<dbReference type="InterPro" id="IPR050556">
    <property type="entry name" value="Type_II_TA_system_RNase"/>
</dbReference>
<dbReference type="RefSeq" id="WP_119278119.1">
    <property type="nucleotide sequence ID" value="NZ_QWLA01000040.1"/>
</dbReference>
<feature type="binding site" evidence="8">
    <location>
        <position position="103"/>
    </location>
    <ligand>
        <name>Mg(2+)</name>
        <dbReference type="ChEBI" id="CHEBI:18420"/>
    </ligand>
</feature>
<dbReference type="AlphaFoldDB" id="A0A399ETK0"/>
<dbReference type="GO" id="GO:0016787">
    <property type="term" value="F:hydrolase activity"/>
    <property type="evidence" value="ECO:0007669"/>
    <property type="project" value="UniProtKB-KW"/>
</dbReference>
<dbReference type="Pfam" id="PF01850">
    <property type="entry name" value="PIN"/>
    <property type="match status" value="1"/>
</dbReference>
<keyword evidence="11" id="KW-1185">Reference proteome</keyword>
<feature type="binding site" evidence="8">
    <location>
        <position position="6"/>
    </location>
    <ligand>
        <name>Mg(2+)</name>
        <dbReference type="ChEBI" id="CHEBI:18420"/>
    </ligand>
</feature>
<evidence type="ECO:0000256" key="8">
    <source>
        <dbReference type="HAMAP-Rule" id="MF_00265"/>
    </source>
</evidence>
<evidence type="ECO:0000256" key="2">
    <source>
        <dbReference type="ARBA" id="ARBA00022649"/>
    </source>
</evidence>
<accession>A0A399ETK0</accession>
<dbReference type="OrthoDB" id="9815354at2"/>
<evidence type="ECO:0000256" key="1">
    <source>
        <dbReference type="ARBA" id="ARBA00001946"/>
    </source>
</evidence>
<dbReference type="EC" id="3.1.-.-" evidence="8"/>
<feature type="domain" description="PIN" evidence="9">
    <location>
        <begin position="3"/>
        <end position="123"/>
    </location>
</feature>
<comment type="cofactor">
    <cofactor evidence="1 8">
        <name>Mg(2+)</name>
        <dbReference type="ChEBI" id="CHEBI:18420"/>
    </cofactor>
</comment>
<organism evidence="10 11">
    <name type="scientific">Calidithermus roseus</name>
    <dbReference type="NCBI Taxonomy" id="1644118"/>
    <lineage>
        <taxon>Bacteria</taxon>
        <taxon>Thermotogati</taxon>
        <taxon>Deinococcota</taxon>
        <taxon>Deinococci</taxon>
        <taxon>Thermales</taxon>
        <taxon>Thermaceae</taxon>
        <taxon>Calidithermus</taxon>
    </lineage>
</organism>
<evidence type="ECO:0000259" key="9">
    <source>
        <dbReference type="Pfam" id="PF01850"/>
    </source>
</evidence>
<sequence>MSYLLDTNVVSEAAKRQPHPRVMAWLEGLSVQEAYLSVLTLGELVQGVVRAPEPRKPVLERWVEDLKRRFAGQILPLDIEVMQTWGALTGEAMNEGRPLSPLDALLAATALRHGLTLVSRNTAHFRGLPIRLLNPWEG</sequence>
<dbReference type="CDD" id="cd18746">
    <property type="entry name" value="PIN_VapC4-5_FitB-like"/>
    <property type="match status" value="1"/>
</dbReference>
<dbReference type="Gene3D" id="3.40.50.1010">
    <property type="entry name" value="5'-nuclease"/>
    <property type="match status" value="1"/>
</dbReference>
<dbReference type="HAMAP" id="MF_00265">
    <property type="entry name" value="VapC_Nob1"/>
    <property type="match status" value="1"/>
</dbReference>
<evidence type="ECO:0000256" key="5">
    <source>
        <dbReference type="ARBA" id="ARBA00022801"/>
    </source>
</evidence>
<name>A0A399ETK0_9DEIN</name>
<evidence type="ECO:0000313" key="11">
    <source>
        <dbReference type="Proteomes" id="UP000265341"/>
    </source>
</evidence>
<dbReference type="InterPro" id="IPR029060">
    <property type="entry name" value="PIN-like_dom_sf"/>
</dbReference>
<keyword evidence="8" id="KW-0800">Toxin</keyword>
<dbReference type="EMBL" id="QWLA01000040">
    <property type="protein sequence ID" value="RIH85561.1"/>
    <property type="molecule type" value="Genomic_DNA"/>
</dbReference>
<keyword evidence="4 8" id="KW-0479">Metal-binding</keyword>
<keyword evidence="3 8" id="KW-0540">Nuclease</keyword>
<proteinExistence type="inferred from homology"/>
<evidence type="ECO:0000313" key="10">
    <source>
        <dbReference type="EMBL" id="RIH85561.1"/>
    </source>
</evidence>
<protein>
    <recommendedName>
        <fullName evidence="8">Ribonuclease VapC</fullName>
        <shortName evidence="8">RNase VapC</shortName>
        <ecNumber evidence="8">3.1.-.-</ecNumber>
    </recommendedName>
    <alternativeName>
        <fullName evidence="8">Toxin VapC</fullName>
    </alternativeName>
</protein>
<comment type="similarity">
    <text evidence="7 8">Belongs to the PINc/VapC protein family.</text>
</comment>
<dbReference type="PANTHER" id="PTHR33653:SF1">
    <property type="entry name" value="RIBONUCLEASE VAPC2"/>
    <property type="match status" value="1"/>
</dbReference>
<evidence type="ECO:0000256" key="6">
    <source>
        <dbReference type="ARBA" id="ARBA00022842"/>
    </source>
</evidence>
<keyword evidence="5 8" id="KW-0378">Hydrolase</keyword>
<keyword evidence="2 8" id="KW-1277">Toxin-antitoxin system</keyword>
<comment type="function">
    <text evidence="8">Toxic component of a toxin-antitoxin (TA) system. An RNase.</text>
</comment>
<dbReference type="SUPFAM" id="SSF88723">
    <property type="entry name" value="PIN domain-like"/>
    <property type="match status" value="1"/>
</dbReference>
<dbReference type="InterPro" id="IPR022907">
    <property type="entry name" value="VapC_family"/>
</dbReference>
<evidence type="ECO:0000256" key="7">
    <source>
        <dbReference type="ARBA" id="ARBA00038093"/>
    </source>
</evidence>
<dbReference type="PANTHER" id="PTHR33653">
    <property type="entry name" value="RIBONUCLEASE VAPC2"/>
    <property type="match status" value="1"/>
</dbReference>
<comment type="caution">
    <text evidence="10">The sequence shown here is derived from an EMBL/GenBank/DDBJ whole genome shotgun (WGS) entry which is preliminary data.</text>
</comment>
<dbReference type="InterPro" id="IPR002716">
    <property type="entry name" value="PIN_dom"/>
</dbReference>
<evidence type="ECO:0000256" key="4">
    <source>
        <dbReference type="ARBA" id="ARBA00022723"/>
    </source>
</evidence>
<keyword evidence="6 8" id="KW-0460">Magnesium</keyword>
<dbReference type="GO" id="GO:0004540">
    <property type="term" value="F:RNA nuclease activity"/>
    <property type="evidence" value="ECO:0007669"/>
    <property type="project" value="InterPro"/>
</dbReference>
<gene>
    <name evidence="10" type="primary">fitB</name>
    <name evidence="8" type="synonym">vapC</name>
    <name evidence="10" type="ORF">Mrose_02125</name>
</gene>
<dbReference type="GO" id="GO:0000287">
    <property type="term" value="F:magnesium ion binding"/>
    <property type="evidence" value="ECO:0007669"/>
    <property type="project" value="UniProtKB-UniRule"/>
</dbReference>